<gene>
    <name evidence="1" type="ORF">GCM10010124_26540</name>
</gene>
<evidence type="ECO:0000313" key="2">
    <source>
        <dbReference type="Proteomes" id="UP000662200"/>
    </source>
</evidence>
<comment type="caution">
    <text evidence="1">The sequence shown here is derived from an EMBL/GenBank/DDBJ whole genome shotgun (WGS) entry which is preliminary data.</text>
</comment>
<dbReference type="RefSeq" id="WP_189114600.1">
    <property type="nucleotide sequence ID" value="NZ_BMQC01000008.1"/>
</dbReference>
<dbReference type="AlphaFoldDB" id="A0A8J3BSL9"/>
<proteinExistence type="predicted"/>
<sequence>MASAVNPFAEVPAARVADGLVEAAAALRTVDDGHRMWAALYVRPGLLLSQDEAAAVAAVDAVAAALGVPAMTGKEHGQWRHAAVREWDGFSTDVKTTVTPPRVCACGATCHHAAPPVVPVVGG</sequence>
<protein>
    <submittedName>
        <fullName evidence="1">Uncharacterized protein</fullName>
    </submittedName>
</protein>
<evidence type="ECO:0000313" key="1">
    <source>
        <dbReference type="EMBL" id="GGK32451.1"/>
    </source>
</evidence>
<name>A0A8J3BSL9_9ACTN</name>
<reference evidence="1" key="1">
    <citation type="journal article" date="2014" name="Int. J. Syst. Evol. Microbiol.">
        <title>Complete genome sequence of Corynebacterium casei LMG S-19264T (=DSM 44701T), isolated from a smear-ripened cheese.</title>
        <authorList>
            <consortium name="US DOE Joint Genome Institute (JGI-PGF)"/>
            <person name="Walter F."/>
            <person name="Albersmeier A."/>
            <person name="Kalinowski J."/>
            <person name="Ruckert C."/>
        </authorList>
    </citation>
    <scope>NUCLEOTIDE SEQUENCE</scope>
    <source>
        <strain evidence="1">JCM 3091</strain>
    </source>
</reference>
<keyword evidence="2" id="KW-1185">Reference proteome</keyword>
<dbReference type="EMBL" id="BMQC01000008">
    <property type="protein sequence ID" value="GGK32451.1"/>
    <property type="molecule type" value="Genomic_DNA"/>
</dbReference>
<reference evidence="1" key="2">
    <citation type="submission" date="2020-09" db="EMBL/GenBank/DDBJ databases">
        <authorList>
            <person name="Sun Q."/>
            <person name="Ohkuma M."/>
        </authorList>
    </citation>
    <scope>NUCLEOTIDE SEQUENCE</scope>
    <source>
        <strain evidence="1">JCM 3091</strain>
    </source>
</reference>
<dbReference type="Proteomes" id="UP000662200">
    <property type="component" value="Unassembled WGS sequence"/>
</dbReference>
<organism evidence="1 2">
    <name type="scientific">Pilimelia terevasa</name>
    <dbReference type="NCBI Taxonomy" id="53372"/>
    <lineage>
        <taxon>Bacteria</taxon>
        <taxon>Bacillati</taxon>
        <taxon>Actinomycetota</taxon>
        <taxon>Actinomycetes</taxon>
        <taxon>Micromonosporales</taxon>
        <taxon>Micromonosporaceae</taxon>
        <taxon>Pilimelia</taxon>
    </lineage>
</organism>
<accession>A0A8J3BSL9</accession>